<protein>
    <submittedName>
        <fullName evidence="1">Uncharacterized protein</fullName>
    </submittedName>
</protein>
<accession>A0AAV4XZ81</accession>
<evidence type="ECO:0000313" key="1">
    <source>
        <dbReference type="EMBL" id="GIZ00143.1"/>
    </source>
</evidence>
<name>A0AAV4XZ81_CAEEX</name>
<keyword evidence="2" id="KW-1185">Reference proteome</keyword>
<organism evidence="1 2">
    <name type="scientific">Caerostris extrusa</name>
    <name type="common">Bark spider</name>
    <name type="synonym">Caerostris bankana</name>
    <dbReference type="NCBI Taxonomy" id="172846"/>
    <lineage>
        <taxon>Eukaryota</taxon>
        <taxon>Metazoa</taxon>
        <taxon>Ecdysozoa</taxon>
        <taxon>Arthropoda</taxon>
        <taxon>Chelicerata</taxon>
        <taxon>Arachnida</taxon>
        <taxon>Araneae</taxon>
        <taxon>Araneomorphae</taxon>
        <taxon>Entelegynae</taxon>
        <taxon>Araneoidea</taxon>
        <taxon>Araneidae</taxon>
        <taxon>Caerostris</taxon>
    </lineage>
</organism>
<dbReference type="Proteomes" id="UP001054945">
    <property type="component" value="Unassembled WGS sequence"/>
</dbReference>
<evidence type="ECO:0000313" key="2">
    <source>
        <dbReference type="Proteomes" id="UP001054945"/>
    </source>
</evidence>
<comment type="caution">
    <text evidence="1">The sequence shown here is derived from an EMBL/GenBank/DDBJ whole genome shotgun (WGS) entry which is preliminary data.</text>
</comment>
<dbReference type="AlphaFoldDB" id="A0AAV4XZ81"/>
<proteinExistence type="predicted"/>
<sequence length="69" mass="7915">MIIEVLDIPLITHEDSQNTVQKNLYLFRLVLANYALKRGVVTPRMGESTPLQRRIVLERNGVEYFLTGA</sequence>
<reference evidence="1 2" key="1">
    <citation type="submission" date="2021-06" db="EMBL/GenBank/DDBJ databases">
        <title>Caerostris extrusa draft genome.</title>
        <authorList>
            <person name="Kono N."/>
            <person name="Arakawa K."/>
        </authorList>
    </citation>
    <scope>NUCLEOTIDE SEQUENCE [LARGE SCALE GENOMIC DNA]</scope>
</reference>
<gene>
    <name evidence="1" type="ORF">CEXT_570811</name>
</gene>
<dbReference type="EMBL" id="BPLR01001123">
    <property type="protein sequence ID" value="GIZ00143.1"/>
    <property type="molecule type" value="Genomic_DNA"/>
</dbReference>